<protein>
    <submittedName>
        <fullName evidence="5">CHAT domain-containing protein</fullName>
    </submittedName>
</protein>
<dbReference type="Proteomes" id="UP001597344">
    <property type="component" value="Unassembled WGS sequence"/>
</dbReference>
<dbReference type="InterPro" id="IPR011990">
    <property type="entry name" value="TPR-like_helical_dom_sf"/>
</dbReference>
<name>A0ABW5AZP0_9FLAO</name>
<dbReference type="PANTHER" id="PTHR10098">
    <property type="entry name" value="RAPSYN-RELATED"/>
    <property type="match status" value="1"/>
</dbReference>
<dbReference type="PROSITE" id="PS50005">
    <property type="entry name" value="TPR"/>
    <property type="match status" value="2"/>
</dbReference>
<evidence type="ECO:0000313" key="6">
    <source>
        <dbReference type="Proteomes" id="UP001597344"/>
    </source>
</evidence>
<dbReference type="Pfam" id="PF13181">
    <property type="entry name" value="TPR_8"/>
    <property type="match status" value="2"/>
</dbReference>
<dbReference type="SMART" id="SM00028">
    <property type="entry name" value="TPR"/>
    <property type="match status" value="6"/>
</dbReference>
<evidence type="ECO:0000256" key="1">
    <source>
        <dbReference type="PROSITE-ProRule" id="PRU00339"/>
    </source>
</evidence>
<keyword evidence="3" id="KW-0812">Transmembrane</keyword>
<proteinExistence type="predicted"/>
<dbReference type="RefSeq" id="WP_378320341.1">
    <property type="nucleotide sequence ID" value="NZ_JBHUHY010000011.1"/>
</dbReference>
<evidence type="ECO:0000313" key="5">
    <source>
        <dbReference type="EMBL" id="MFD2187346.1"/>
    </source>
</evidence>
<comment type="caution">
    <text evidence="5">The sequence shown here is derived from an EMBL/GenBank/DDBJ whole genome shotgun (WGS) entry which is preliminary data.</text>
</comment>
<keyword evidence="2" id="KW-0175">Coiled coil</keyword>
<gene>
    <name evidence="5" type="ORF">ACFSJT_11155</name>
</gene>
<feature type="repeat" description="TPR" evidence="1">
    <location>
        <begin position="110"/>
        <end position="143"/>
    </location>
</feature>
<keyword evidence="3" id="KW-1133">Transmembrane helix</keyword>
<reference evidence="6" key="1">
    <citation type="journal article" date="2019" name="Int. J. Syst. Evol. Microbiol.">
        <title>The Global Catalogue of Microorganisms (GCM) 10K type strain sequencing project: providing services to taxonomists for standard genome sequencing and annotation.</title>
        <authorList>
            <consortium name="The Broad Institute Genomics Platform"/>
            <consortium name="The Broad Institute Genome Sequencing Center for Infectious Disease"/>
            <person name="Wu L."/>
            <person name="Ma J."/>
        </authorList>
    </citation>
    <scope>NUCLEOTIDE SEQUENCE [LARGE SCALE GENOMIC DNA]</scope>
    <source>
        <strain evidence="6">DT92</strain>
    </source>
</reference>
<feature type="transmembrane region" description="Helical" evidence="3">
    <location>
        <begin position="917"/>
        <end position="934"/>
    </location>
</feature>
<evidence type="ECO:0000256" key="3">
    <source>
        <dbReference type="SAM" id="Phobius"/>
    </source>
</evidence>
<keyword evidence="6" id="KW-1185">Reference proteome</keyword>
<dbReference type="Gene3D" id="1.25.40.10">
    <property type="entry name" value="Tetratricopeptide repeat domain"/>
    <property type="match status" value="2"/>
</dbReference>
<evidence type="ECO:0000256" key="2">
    <source>
        <dbReference type="SAM" id="Coils"/>
    </source>
</evidence>
<dbReference type="PANTHER" id="PTHR10098:SF108">
    <property type="entry name" value="TETRATRICOPEPTIDE REPEAT PROTEIN 28"/>
    <property type="match status" value="1"/>
</dbReference>
<evidence type="ECO:0000259" key="4">
    <source>
        <dbReference type="Pfam" id="PF12770"/>
    </source>
</evidence>
<dbReference type="SUPFAM" id="SSF48452">
    <property type="entry name" value="TPR-like"/>
    <property type="match status" value="2"/>
</dbReference>
<dbReference type="InterPro" id="IPR024983">
    <property type="entry name" value="CHAT_dom"/>
</dbReference>
<keyword evidence="3" id="KW-0472">Membrane</keyword>
<dbReference type="Pfam" id="PF12770">
    <property type="entry name" value="CHAT"/>
    <property type="match status" value="1"/>
</dbReference>
<organism evidence="5 6">
    <name type="scientific">Aquimarina celericrescens</name>
    <dbReference type="NCBI Taxonomy" id="1964542"/>
    <lineage>
        <taxon>Bacteria</taxon>
        <taxon>Pseudomonadati</taxon>
        <taxon>Bacteroidota</taxon>
        <taxon>Flavobacteriia</taxon>
        <taxon>Flavobacteriales</taxon>
        <taxon>Flavobacteriaceae</taxon>
        <taxon>Aquimarina</taxon>
    </lineage>
</organism>
<sequence>MLFLYWFLFGIGYTYIIAQSPVDQVFDTYYEQINQNIRDGNYQLNTEMIKQWEQQLQFQQLDCSHKGKLFHKIGVSYYLMKQEKNAIHYYEEKALKIWENCDEITPSAKANTIYNIGVAYQYLNNIDKAKIYFDQSLYYFENDPSYPSGKLAAKYQGIGNFYYHLNDLYRAELNYQNAINLYKNIEGSTDQMFVVLNDLVLLNLIFDNYGRAKTYASQAFELYKQFPDQVTNLHISWLYLNSGTTYLELGEYAVAKEMANKALELLDKEDEPYYIAIGLELLALIQKETKDFDKAEENMLNSLQMRKMIADKDGDISGLIHGYENLSEVFLAKGDRKKATEYVDKALKMSVLLGDFDTQNFPLISKSKAMDDSQLIRLLELKAKIYKSLYTSSKQQHFMEKALLSHYKIDSVLNRSILSFQFERSKLDFLDLKYGHYSRAIENALLLHQLSLDPRYLKEAYYFASRTKSIVLQYELNQVQALENNISEEKKDQEKKLREHMNSLQKLLQEETKRKDSILGAYTKAQFDLDRFLTEIEKNDAKYYNEKYAFIKAPDLEKIQSQLPKGLTVVEFFLGDSSLYGFWITKNRFFPVIIPFDKVLKENLEKFVSQCRNPNEQISKDISKELFGKLLKKGLSELGETVNRICIIPDGALYELSFEALNNTNSEEESLVIEDYTVFYSYSTGLLFENDTKESFNSYVGFGSEYSKDLTEKLKTKKRFFGDENLQQLVLSQKEIERGAAIFDGKTFINKNATLENFFRYGADADIVHLSLHGLVDFDDPNRSCILFDDASETFLLAPQDLYSNRTNAELVILSACHSASGKIYSGEGVKGMSKSFLLGGARNILSSLWNATESSSLSITTSFLENVHDGYKTDKALRQSKLNYLYQAEPNKRHPYYWSNFILLGKINTAQTAIDYNVWVFIVGLILLVLWILRKQVTSRGKIGKK</sequence>
<feature type="repeat" description="TPR" evidence="1">
    <location>
        <begin position="236"/>
        <end position="269"/>
    </location>
</feature>
<feature type="coiled-coil region" evidence="2">
    <location>
        <begin position="472"/>
        <end position="514"/>
    </location>
</feature>
<keyword evidence="1" id="KW-0802">TPR repeat</keyword>
<accession>A0ABW5AZP0</accession>
<dbReference type="InterPro" id="IPR019734">
    <property type="entry name" value="TPR_rpt"/>
</dbReference>
<dbReference type="EMBL" id="JBHUHY010000011">
    <property type="protein sequence ID" value="MFD2187346.1"/>
    <property type="molecule type" value="Genomic_DNA"/>
</dbReference>
<feature type="domain" description="CHAT" evidence="4">
    <location>
        <begin position="623"/>
        <end position="906"/>
    </location>
</feature>